<dbReference type="HOGENOM" id="CLU_2755703_0_0_0"/>
<proteinExistence type="predicted"/>
<reference evidence="1 2" key="1">
    <citation type="submission" date="2012-02" db="EMBL/GenBank/DDBJ databases">
        <title>Complete sequence of chromosome of Singulisphaera acidiphila DSM 18658.</title>
        <authorList>
            <consortium name="US DOE Joint Genome Institute (JGI-PGF)"/>
            <person name="Lucas S."/>
            <person name="Copeland A."/>
            <person name="Lapidus A."/>
            <person name="Glavina del Rio T."/>
            <person name="Dalin E."/>
            <person name="Tice H."/>
            <person name="Bruce D."/>
            <person name="Goodwin L."/>
            <person name="Pitluck S."/>
            <person name="Peters L."/>
            <person name="Ovchinnikova G."/>
            <person name="Chertkov O."/>
            <person name="Kyrpides N."/>
            <person name="Mavromatis K."/>
            <person name="Ivanova N."/>
            <person name="Brettin T."/>
            <person name="Detter J.C."/>
            <person name="Han C."/>
            <person name="Larimer F."/>
            <person name="Land M."/>
            <person name="Hauser L."/>
            <person name="Markowitz V."/>
            <person name="Cheng J.-F."/>
            <person name="Hugenholtz P."/>
            <person name="Woyke T."/>
            <person name="Wu D."/>
            <person name="Tindall B."/>
            <person name="Pomrenke H."/>
            <person name="Brambilla E."/>
            <person name="Klenk H.-P."/>
            <person name="Eisen J.A."/>
        </authorList>
    </citation>
    <scope>NUCLEOTIDE SEQUENCE [LARGE SCALE GENOMIC DNA]</scope>
    <source>
        <strain evidence="2">ATCC BAA-1392 / DSM 18658 / VKM B-2454 / MOB10</strain>
    </source>
</reference>
<name>L0DIM0_SINAD</name>
<dbReference type="AlphaFoldDB" id="L0DIM0"/>
<dbReference type="KEGG" id="saci:Sinac_4292"/>
<accession>L0DIM0</accession>
<sequence>MALGRRAETPTTRLIPNLLARMVIEHRNQVWPPVGPGLIADTWPTEKLAQPTHLATTNNSSTSWRHGMRP</sequence>
<evidence type="ECO:0000313" key="1">
    <source>
        <dbReference type="EMBL" id="AGA28491.1"/>
    </source>
</evidence>
<evidence type="ECO:0000313" key="2">
    <source>
        <dbReference type="Proteomes" id="UP000010798"/>
    </source>
</evidence>
<protein>
    <submittedName>
        <fullName evidence="1">Uncharacterized protein</fullName>
    </submittedName>
</protein>
<dbReference type="EMBL" id="CP003364">
    <property type="protein sequence ID" value="AGA28491.1"/>
    <property type="molecule type" value="Genomic_DNA"/>
</dbReference>
<organism evidence="1 2">
    <name type="scientific">Singulisphaera acidiphila (strain ATCC BAA-1392 / DSM 18658 / VKM B-2454 / MOB10)</name>
    <dbReference type="NCBI Taxonomy" id="886293"/>
    <lineage>
        <taxon>Bacteria</taxon>
        <taxon>Pseudomonadati</taxon>
        <taxon>Planctomycetota</taxon>
        <taxon>Planctomycetia</taxon>
        <taxon>Isosphaerales</taxon>
        <taxon>Isosphaeraceae</taxon>
        <taxon>Singulisphaera</taxon>
    </lineage>
</organism>
<gene>
    <name evidence="1" type="ordered locus">Sinac_4292</name>
</gene>
<keyword evidence="2" id="KW-1185">Reference proteome</keyword>
<dbReference type="Proteomes" id="UP000010798">
    <property type="component" value="Chromosome"/>
</dbReference>